<evidence type="ECO:0000256" key="1">
    <source>
        <dbReference type="ARBA" id="ARBA00022741"/>
    </source>
</evidence>
<sequence length="152" mass="17517">MQVEYEPDMTRRDVGGCEEQFGRSPGITGRPCFHPNQFVNLEAEPPKDMLLFSDSGGAEKHRVRAVVNRTKAFLICVISSKLVKRYFEERACMVRKWFESDRSKGACILTFEEDIVGGLRYEEHAGGDNKVRYKSSLTSWMYLAHKETLRFL</sequence>
<dbReference type="Proteomes" id="UP000230066">
    <property type="component" value="Unassembled WGS sequence"/>
</dbReference>
<keyword evidence="3" id="KW-0378">Hydrolase</keyword>
<dbReference type="EMBL" id="JXXN02004564">
    <property type="protein sequence ID" value="THD20490.1"/>
    <property type="molecule type" value="Genomic_DNA"/>
</dbReference>
<keyword evidence="4" id="KW-1185">Reference proteome</keyword>
<evidence type="ECO:0000313" key="3">
    <source>
        <dbReference type="EMBL" id="THD20490.1"/>
    </source>
</evidence>
<proteinExistence type="predicted"/>
<keyword evidence="1" id="KW-0547">Nucleotide-binding</keyword>
<dbReference type="AlphaFoldDB" id="A0A4E0RXH4"/>
<reference evidence="3" key="1">
    <citation type="submission" date="2019-03" db="EMBL/GenBank/DDBJ databases">
        <title>Improved annotation for the trematode Fasciola hepatica.</title>
        <authorList>
            <person name="Choi Y.-J."/>
            <person name="Martin J."/>
            <person name="Mitreva M."/>
        </authorList>
    </citation>
    <scope>NUCLEOTIDE SEQUENCE [LARGE SCALE GENOMIC DNA]</scope>
</reference>
<keyword evidence="3" id="KW-0645">Protease</keyword>
<dbReference type="GO" id="GO:0008233">
    <property type="term" value="F:peptidase activity"/>
    <property type="evidence" value="ECO:0007669"/>
    <property type="project" value="UniProtKB-KW"/>
</dbReference>
<dbReference type="GO" id="GO:0006508">
    <property type="term" value="P:proteolysis"/>
    <property type="evidence" value="ECO:0007669"/>
    <property type="project" value="UniProtKB-KW"/>
</dbReference>
<dbReference type="Gene3D" id="3.40.50.300">
    <property type="entry name" value="P-loop containing nucleotide triphosphate hydrolases"/>
    <property type="match status" value="1"/>
</dbReference>
<keyword evidence="2" id="KW-0067">ATP-binding</keyword>
<evidence type="ECO:0000256" key="2">
    <source>
        <dbReference type="ARBA" id="ARBA00022840"/>
    </source>
</evidence>
<dbReference type="PANTHER" id="PTHR23073">
    <property type="entry name" value="26S PROTEASOME REGULATORY SUBUNIT"/>
    <property type="match status" value="1"/>
</dbReference>
<dbReference type="GO" id="GO:0005524">
    <property type="term" value="F:ATP binding"/>
    <property type="evidence" value="ECO:0007669"/>
    <property type="project" value="UniProtKB-KW"/>
</dbReference>
<comment type="caution">
    <text evidence="3">The sequence shown here is derived from an EMBL/GenBank/DDBJ whole genome shotgun (WGS) entry which is preliminary data.</text>
</comment>
<organism evidence="3 4">
    <name type="scientific">Fasciola hepatica</name>
    <name type="common">Liver fluke</name>
    <dbReference type="NCBI Taxonomy" id="6192"/>
    <lineage>
        <taxon>Eukaryota</taxon>
        <taxon>Metazoa</taxon>
        <taxon>Spiralia</taxon>
        <taxon>Lophotrochozoa</taxon>
        <taxon>Platyhelminthes</taxon>
        <taxon>Trematoda</taxon>
        <taxon>Digenea</taxon>
        <taxon>Plagiorchiida</taxon>
        <taxon>Echinostomata</taxon>
        <taxon>Echinostomatoidea</taxon>
        <taxon>Fasciolidae</taxon>
        <taxon>Fasciola</taxon>
    </lineage>
</organism>
<accession>A0A4E0RXH4</accession>
<gene>
    <name evidence="3" type="ORF">D915_008629</name>
</gene>
<name>A0A4E0RXH4_FASHE</name>
<dbReference type="InterPro" id="IPR050221">
    <property type="entry name" value="26S_Proteasome_ATPase"/>
</dbReference>
<dbReference type="InterPro" id="IPR027417">
    <property type="entry name" value="P-loop_NTPase"/>
</dbReference>
<evidence type="ECO:0000313" key="4">
    <source>
        <dbReference type="Proteomes" id="UP000230066"/>
    </source>
</evidence>
<protein>
    <submittedName>
        <fullName evidence="3">26S protease regulatory subunit 7</fullName>
    </submittedName>
</protein>